<evidence type="ECO:0000313" key="3">
    <source>
        <dbReference type="Proteomes" id="UP001607302"/>
    </source>
</evidence>
<name>A0ABD2AXL9_VESSQ</name>
<dbReference type="Proteomes" id="UP001607302">
    <property type="component" value="Unassembled WGS sequence"/>
</dbReference>
<sequence length="81" mass="9230">MLLESSRVFNDFSLVTCATPETWCGRNMNYKRNRGTLTSPVSRSHHAEVVASRDSRDNGDSILKSKFPDNMPVREKFGPQR</sequence>
<organism evidence="2 3">
    <name type="scientific">Vespula squamosa</name>
    <name type="common">Southern yellow jacket</name>
    <name type="synonym">Wasp</name>
    <dbReference type="NCBI Taxonomy" id="30214"/>
    <lineage>
        <taxon>Eukaryota</taxon>
        <taxon>Metazoa</taxon>
        <taxon>Ecdysozoa</taxon>
        <taxon>Arthropoda</taxon>
        <taxon>Hexapoda</taxon>
        <taxon>Insecta</taxon>
        <taxon>Pterygota</taxon>
        <taxon>Neoptera</taxon>
        <taxon>Endopterygota</taxon>
        <taxon>Hymenoptera</taxon>
        <taxon>Apocrita</taxon>
        <taxon>Aculeata</taxon>
        <taxon>Vespoidea</taxon>
        <taxon>Vespidae</taxon>
        <taxon>Vespinae</taxon>
        <taxon>Vespula</taxon>
    </lineage>
</organism>
<accession>A0ABD2AXL9</accession>
<evidence type="ECO:0000256" key="1">
    <source>
        <dbReference type="SAM" id="MobiDB-lite"/>
    </source>
</evidence>
<protein>
    <submittedName>
        <fullName evidence="2">Uncharacterized protein</fullName>
    </submittedName>
</protein>
<feature type="region of interest" description="Disordered" evidence="1">
    <location>
        <begin position="35"/>
        <end position="81"/>
    </location>
</feature>
<feature type="compositionally biased region" description="Basic and acidic residues" evidence="1">
    <location>
        <begin position="72"/>
        <end position="81"/>
    </location>
</feature>
<gene>
    <name evidence="2" type="ORF">V1478_008021</name>
</gene>
<comment type="caution">
    <text evidence="2">The sequence shown here is derived from an EMBL/GenBank/DDBJ whole genome shotgun (WGS) entry which is preliminary data.</text>
</comment>
<reference evidence="2 3" key="1">
    <citation type="journal article" date="2024" name="Ann. Entomol. Soc. Am.">
        <title>Genomic analyses of the southern and eastern yellowjacket wasps (Hymenoptera: Vespidae) reveal evolutionary signatures of social life.</title>
        <authorList>
            <person name="Catto M.A."/>
            <person name="Caine P.B."/>
            <person name="Orr S.E."/>
            <person name="Hunt B.G."/>
            <person name="Goodisman M.A.D."/>
        </authorList>
    </citation>
    <scope>NUCLEOTIDE SEQUENCE [LARGE SCALE GENOMIC DNA]</scope>
    <source>
        <strain evidence="2">233</strain>
        <tissue evidence="2">Head and thorax</tissue>
    </source>
</reference>
<feature type="compositionally biased region" description="Basic and acidic residues" evidence="1">
    <location>
        <begin position="45"/>
        <end position="59"/>
    </location>
</feature>
<proteinExistence type="predicted"/>
<keyword evidence="3" id="KW-1185">Reference proteome</keyword>
<dbReference type="AlphaFoldDB" id="A0ABD2AXL9"/>
<dbReference type="EMBL" id="JAUDFV010000138">
    <property type="protein sequence ID" value="KAL2725348.1"/>
    <property type="molecule type" value="Genomic_DNA"/>
</dbReference>
<evidence type="ECO:0000313" key="2">
    <source>
        <dbReference type="EMBL" id="KAL2725348.1"/>
    </source>
</evidence>